<accession>A0A2G8S887</accession>
<dbReference type="AlphaFoldDB" id="A0A2G8S887"/>
<gene>
    <name evidence="1" type="ORF">GSI_07858</name>
</gene>
<comment type="caution">
    <text evidence="1">The sequence shown here is derived from an EMBL/GenBank/DDBJ whole genome shotgun (WGS) entry which is preliminary data.</text>
</comment>
<reference evidence="1 2" key="1">
    <citation type="journal article" date="2015" name="Sci. Rep.">
        <title>Chromosome-level genome map provides insights into diverse defense mechanisms in the medicinal fungus Ganoderma sinense.</title>
        <authorList>
            <person name="Zhu Y."/>
            <person name="Xu J."/>
            <person name="Sun C."/>
            <person name="Zhou S."/>
            <person name="Xu H."/>
            <person name="Nelson D.R."/>
            <person name="Qian J."/>
            <person name="Song J."/>
            <person name="Luo H."/>
            <person name="Xiang L."/>
            <person name="Li Y."/>
            <person name="Xu Z."/>
            <person name="Ji A."/>
            <person name="Wang L."/>
            <person name="Lu S."/>
            <person name="Hayward A."/>
            <person name="Sun W."/>
            <person name="Li X."/>
            <person name="Schwartz D.C."/>
            <person name="Wang Y."/>
            <person name="Chen S."/>
        </authorList>
    </citation>
    <scope>NUCLEOTIDE SEQUENCE [LARGE SCALE GENOMIC DNA]</scope>
    <source>
        <strain evidence="1 2">ZZ0214-1</strain>
    </source>
</reference>
<name>A0A2G8S887_9APHY</name>
<keyword evidence="2" id="KW-1185">Reference proteome</keyword>
<evidence type="ECO:0000313" key="1">
    <source>
        <dbReference type="EMBL" id="PIL29947.1"/>
    </source>
</evidence>
<protein>
    <submittedName>
        <fullName evidence="1">Uncharacterized protein</fullName>
    </submittedName>
</protein>
<organism evidence="1 2">
    <name type="scientific">Ganoderma sinense ZZ0214-1</name>
    <dbReference type="NCBI Taxonomy" id="1077348"/>
    <lineage>
        <taxon>Eukaryota</taxon>
        <taxon>Fungi</taxon>
        <taxon>Dikarya</taxon>
        <taxon>Basidiomycota</taxon>
        <taxon>Agaricomycotina</taxon>
        <taxon>Agaricomycetes</taxon>
        <taxon>Polyporales</taxon>
        <taxon>Polyporaceae</taxon>
        <taxon>Ganoderma</taxon>
    </lineage>
</organism>
<evidence type="ECO:0000313" key="2">
    <source>
        <dbReference type="Proteomes" id="UP000230002"/>
    </source>
</evidence>
<dbReference type="Proteomes" id="UP000230002">
    <property type="component" value="Unassembled WGS sequence"/>
</dbReference>
<sequence>MLAIHITFQLVLHICPQLDFLLPSGINLVQNLFSTRIDEQLRQPNADGLRLLHRSHLRFNRMLDVLVPTEARDTPRSHQTCIPLPFVRALRPQAFVDQAGVDPNRDAAPALEHAEQRALGQCVTLLQSSRAATSSDRISSASTPCETA</sequence>
<dbReference type="EMBL" id="AYKW01000017">
    <property type="protein sequence ID" value="PIL29947.1"/>
    <property type="molecule type" value="Genomic_DNA"/>
</dbReference>
<proteinExistence type="predicted"/>